<evidence type="ECO:0000313" key="3">
    <source>
        <dbReference type="Proteomes" id="UP000030108"/>
    </source>
</evidence>
<feature type="compositionally biased region" description="Polar residues" evidence="1">
    <location>
        <begin position="11"/>
        <end position="26"/>
    </location>
</feature>
<dbReference type="EMBL" id="JATN01000322">
    <property type="protein sequence ID" value="EUC54476.1"/>
    <property type="molecule type" value="Genomic_DNA"/>
</dbReference>
<feature type="region of interest" description="Disordered" evidence="1">
    <location>
        <begin position="1"/>
        <end position="54"/>
    </location>
</feature>
<feature type="non-terminal residue" evidence="2">
    <location>
        <position position="155"/>
    </location>
</feature>
<dbReference type="OrthoDB" id="3310137at2759"/>
<dbReference type="AlphaFoldDB" id="X8IZN6"/>
<protein>
    <submittedName>
        <fullName evidence="2">Uncharacterized protein</fullName>
    </submittedName>
</protein>
<comment type="caution">
    <text evidence="2">The sequence shown here is derived from an EMBL/GenBank/DDBJ whole genome shotgun (WGS) entry which is preliminary data.</text>
</comment>
<reference evidence="3" key="1">
    <citation type="journal article" date="2014" name="Genome Announc.">
        <title>Draft genome sequence of the plant-pathogenic soil fungus Rhizoctonia solani anastomosis group 3 strain Rhs1AP.</title>
        <authorList>
            <person name="Cubeta M.A."/>
            <person name="Thomas E."/>
            <person name="Dean R.A."/>
            <person name="Jabaji S."/>
            <person name="Neate S.M."/>
            <person name="Tavantzis S."/>
            <person name="Toda T."/>
            <person name="Vilgalys R."/>
            <person name="Bharathan N."/>
            <person name="Fedorova-Abrams N."/>
            <person name="Pakala S.B."/>
            <person name="Pakala S.M."/>
            <person name="Zafar N."/>
            <person name="Joardar V."/>
            <person name="Losada L."/>
            <person name="Nierman W.C."/>
        </authorList>
    </citation>
    <scope>NUCLEOTIDE SEQUENCE [LARGE SCALE GENOMIC DNA]</scope>
    <source>
        <strain evidence="3">AG-3</strain>
    </source>
</reference>
<evidence type="ECO:0000313" key="2">
    <source>
        <dbReference type="EMBL" id="EUC54476.1"/>
    </source>
</evidence>
<dbReference type="Proteomes" id="UP000030108">
    <property type="component" value="Unassembled WGS sequence"/>
</dbReference>
<sequence length="155" mass="17407">MLRLKGDFEKQSSVSLEKVNQGSTRLDNAIGNAQRPAYDPGGPRVTAGPGWNPHDEWANRQDYAFTTGANNFQLGGRDDRPLSYASAASARPRNTIYTTEEHDFRREELNKLRSGEEKRDRQILLDAEDVNGQRSTLDLSDTQLKEKIDLAIKTS</sequence>
<evidence type="ECO:0000256" key="1">
    <source>
        <dbReference type="SAM" id="MobiDB-lite"/>
    </source>
</evidence>
<proteinExistence type="predicted"/>
<accession>X8IZN6</accession>
<gene>
    <name evidence="2" type="ORF">RSOL_051310</name>
</gene>
<organism evidence="2 3">
    <name type="scientific">Rhizoctonia solani AG-3 Rhs1AP</name>
    <dbReference type="NCBI Taxonomy" id="1086054"/>
    <lineage>
        <taxon>Eukaryota</taxon>
        <taxon>Fungi</taxon>
        <taxon>Dikarya</taxon>
        <taxon>Basidiomycota</taxon>
        <taxon>Agaricomycotina</taxon>
        <taxon>Agaricomycetes</taxon>
        <taxon>Cantharellales</taxon>
        <taxon>Ceratobasidiaceae</taxon>
        <taxon>Rhizoctonia</taxon>
    </lineage>
</organism>
<feature type="compositionally biased region" description="Basic and acidic residues" evidence="1">
    <location>
        <begin position="1"/>
        <end position="10"/>
    </location>
</feature>
<name>X8IZN6_9AGAM</name>